<feature type="transmembrane region" description="Helical" evidence="2">
    <location>
        <begin position="157"/>
        <end position="180"/>
    </location>
</feature>
<organism evidence="4 5">
    <name type="scientific">Sphingomonas spermidinifaciens</name>
    <dbReference type="NCBI Taxonomy" id="1141889"/>
    <lineage>
        <taxon>Bacteria</taxon>
        <taxon>Pseudomonadati</taxon>
        <taxon>Pseudomonadota</taxon>
        <taxon>Alphaproteobacteria</taxon>
        <taxon>Sphingomonadales</taxon>
        <taxon>Sphingomonadaceae</taxon>
        <taxon>Sphingomonas</taxon>
    </lineage>
</organism>
<gene>
    <name evidence="4" type="ORF">COC42_04840</name>
</gene>
<dbReference type="Pfam" id="PF07695">
    <property type="entry name" value="7TMR-DISM_7TM"/>
    <property type="match status" value="1"/>
</dbReference>
<feature type="transmembrane region" description="Helical" evidence="2">
    <location>
        <begin position="225"/>
        <end position="245"/>
    </location>
</feature>
<feature type="domain" description="GGDEF" evidence="3">
    <location>
        <begin position="411"/>
        <end position="538"/>
    </location>
</feature>
<feature type="transmembrane region" description="Helical" evidence="2">
    <location>
        <begin position="285"/>
        <end position="306"/>
    </location>
</feature>
<feature type="transmembrane region" description="Helical" evidence="2">
    <location>
        <begin position="192"/>
        <end position="213"/>
    </location>
</feature>
<keyword evidence="2" id="KW-1133">Transmembrane helix</keyword>
<dbReference type="GO" id="GO:0043709">
    <property type="term" value="P:cell adhesion involved in single-species biofilm formation"/>
    <property type="evidence" value="ECO:0007669"/>
    <property type="project" value="TreeGrafter"/>
</dbReference>
<dbReference type="EMBL" id="NWMW01000001">
    <property type="protein sequence ID" value="PCD04711.1"/>
    <property type="molecule type" value="Genomic_DNA"/>
</dbReference>
<dbReference type="PANTHER" id="PTHR45138:SF24">
    <property type="entry name" value="DIGUANYLATE CYCLASE DGCC-RELATED"/>
    <property type="match status" value="1"/>
</dbReference>
<feature type="transmembrane region" description="Helical" evidence="2">
    <location>
        <begin position="347"/>
        <end position="367"/>
    </location>
</feature>
<feature type="transmembrane region" description="Helical" evidence="2">
    <location>
        <begin position="257"/>
        <end position="279"/>
    </location>
</feature>
<dbReference type="AlphaFoldDB" id="A0A2A4B8D1"/>
<dbReference type="NCBIfam" id="TIGR00254">
    <property type="entry name" value="GGDEF"/>
    <property type="match status" value="1"/>
</dbReference>
<keyword evidence="5" id="KW-1185">Reference proteome</keyword>
<proteinExistence type="predicted"/>
<evidence type="ECO:0000259" key="3">
    <source>
        <dbReference type="PROSITE" id="PS50887"/>
    </source>
</evidence>
<dbReference type="GO" id="GO:0052621">
    <property type="term" value="F:diguanylate cyclase activity"/>
    <property type="evidence" value="ECO:0007669"/>
    <property type="project" value="UniProtKB-EC"/>
</dbReference>
<dbReference type="SMART" id="SM00267">
    <property type="entry name" value="GGDEF"/>
    <property type="match status" value="1"/>
</dbReference>
<dbReference type="InterPro" id="IPR011623">
    <property type="entry name" value="7TMR_DISM_rcpt_extracell_dom1"/>
</dbReference>
<evidence type="ECO:0000313" key="5">
    <source>
        <dbReference type="Proteomes" id="UP000218366"/>
    </source>
</evidence>
<feature type="transmembrane region" description="Helical" evidence="2">
    <location>
        <begin position="313"/>
        <end position="335"/>
    </location>
</feature>
<dbReference type="PANTHER" id="PTHR45138">
    <property type="entry name" value="REGULATORY COMPONENTS OF SENSORY TRANSDUCTION SYSTEM"/>
    <property type="match status" value="1"/>
</dbReference>
<dbReference type="GO" id="GO:1902201">
    <property type="term" value="P:negative regulation of bacterial-type flagellum-dependent cell motility"/>
    <property type="evidence" value="ECO:0007669"/>
    <property type="project" value="TreeGrafter"/>
</dbReference>
<dbReference type="Pfam" id="PF00990">
    <property type="entry name" value="GGDEF"/>
    <property type="match status" value="1"/>
</dbReference>
<dbReference type="SUPFAM" id="SSF55073">
    <property type="entry name" value="Nucleotide cyclase"/>
    <property type="match status" value="1"/>
</dbReference>
<comment type="caution">
    <text evidence="4">The sequence shown here is derived from an EMBL/GenBank/DDBJ whole genome shotgun (WGS) entry which is preliminary data.</text>
</comment>
<dbReference type="InterPro" id="IPR043128">
    <property type="entry name" value="Rev_trsase/Diguanyl_cyclase"/>
</dbReference>
<dbReference type="Proteomes" id="UP000218366">
    <property type="component" value="Unassembled WGS sequence"/>
</dbReference>
<keyword evidence="2" id="KW-0472">Membrane</keyword>
<keyword evidence="2" id="KW-0812">Transmembrane</keyword>
<evidence type="ECO:0000256" key="2">
    <source>
        <dbReference type="SAM" id="Phobius"/>
    </source>
</evidence>
<dbReference type="Gene3D" id="3.30.70.270">
    <property type="match status" value="1"/>
</dbReference>
<accession>A0A2A4B8D1</accession>
<evidence type="ECO:0000313" key="4">
    <source>
        <dbReference type="EMBL" id="PCD04711.1"/>
    </source>
</evidence>
<dbReference type="OrthoDB" id="9759607at2"/>
<evidence type="ECO:0000256" key="1">
    <source>
        <dbReference type="ARBA" id="ARBA00012528"/>
    </source>
</evidence>
<dbReference type="InterPro" id="IPR029787">
    <property type="entry name" value="Nucleotide_cyclase"/>
</dbReference>
<sequence length="543" mass="58998">MLPGAARAQAGLTGQPVSVCVAPVQPGERFADLIAGRIDLDCEQRQTRYGSGDFWAASGALSLDLSHRQMLLRTASLWQQRVTIGIVHADGRIDWLRADARDLTRRIQLGAIVEFALPSASAPVTRIVWRIDGAANRRGILNGVHVASERESDRSNLYMGMIYAAFAGLSIALLIFNFALWRALKHPFQLAYCLMLGLLLAYALSSSGLLAWAVPSIDNNNRLRINYMMLAASAGAALLFARTYFEARVFEGGLGRIVDAVITAMFAVGIGVALFAGRWMIELDLLFSITCGSLIAVIPAIVWRAFARRSRFIWMFALAWTTPVVVAALRIAQAINLVPWSFWLDNSTLIAMAVEALLSSLAIAYRIRLLSAERDRAVEQAAVDRLLAATDPLTSLLNRRAFLGQAIGRPGRQQLILLDIDHFKLVNETLGHDGGDEVLRVVARVLRQTAPAGALVARLGGEEFALVADAAAPVDPGVLLGRLRATRMPFDYAVTASIGACFGPLGSEPDWKRLYQIADRALFDAKASGRDRARIIEGLAAVA</sequence>
<name>A0A2A4B8D1_9SPHN</name>
<dbReference type="CDD" id="cd01949">
    <property type="entry name" value="GGDEF"/>
    <property type="match status" value="1"/>
</dbReference>
<reference evidence="4 5" key="1">
    <citation type="submission" date="2017-09" db="EMBL/GenBank/DDBJ databases">
        <title>Sphingomonas spermidinifaciens 9NM-10, whole genome shotgun sequence.</title>
        <authorList>
            <person name="Feng G."/>
            <person name="Zhu H."/>
        </authorList>
    </citation>
    <scope>NUCLEOTIDE SEQUENCE [LARGE SCALE GENOMIC DNA]</scope>
    <source>
        <strain evidence="4 5">9NM-10</strain>
    </source>
</reference>
<dbReference type="PROSITE" id="PS50887">
    <property type="entry name" value="GGDEF"/>
    <property type="match status" value="1"/>
</dbReference>
<dbReference type="EC" id="2.7.7.65" evidence="1"/>
<dbReference type="InterPro" id="IPR000160">
    <property type="entry name" value="GGDEF_dom"/>
</dbReference>
<dbReference type="GO" id="GO:0005886">
    <property type="term" value="C:plasma membrane"/>
    <property type="evidence" value="ECO:0007669"/>
    <property type="project" value="TreeGrafter"/>
</dbReference>
<protein>
    <recommendedName>
        <fullName evidence="1">diguanylate cyclase</fullName>
        <ecNumber evidence="1">2.7.7.65</ecNumber>
    </recommendedName>
</protein>
<dbReference type="InterPro" id="IPR050469">
    <property type="entry name" value="Diguanylate_Cyclase"/>
</dbReference>